<dbReference type="RefSeq" id="WP_058459401.1">
    <property type="nucleotide sequence ID" value="NZ_CAAAIY010000030.1"/>
</dbReference>
<keyword evidence="1" id="KW-0812">Transmembrane</keyword>
<dbReference type="Proteomes" id="UP000054695">
    <property type="component" value="Unassembled WGS sequence"/>
</dbReference>
<feature type="transmembrane region" description="Helical" evidence="1">
    <location>
        <begin position="202"/>
        <end position="222"/>
    </location>
</feature>
<sequence length="407" mass="45953">MNKEDALEKIVELAKRYQIDIREIASALNPSQAISSVNDTNWLNKLYSYIGGILIFAGISALIAMKWQDFNVYERVTLTLGFGFCSFILAFVCLKYPNYQKASTPLFLIALFLEPTGLVILLQEYDLMLPIWWILIIAIIYFTHLRFAILLNKPLILTITTIVFGWILFAYTEDNSRIILNLSFGFLIFLLGLYYQEKQYKITAPLFLVAAVLEASGLLTLLSQYTSILMPTWGVLVVSFILFLQHGIAFISTRLTVLAFITLIFLYSFFLAAFELLGVPERLKWFILSASLLAVSSFINHSKYQSIAGLLFFISSLALLLVAFDIVKNKPYEILYLGLACGLIYMAIIESSRVLLITASLATLGFILYFSSQHFPHTIGWPITLILIGLLLVGVSGIVIKLNKKYM</sequence>
<comment type="caution">
    <text evidence="2">The sequence shown here is derived from an EMBL/GenBank/DDBJ whole genome shotgun (WGS) entry which is preliminary data.</text>
</comment>
<feature type="transmembrane region" description="Helical" evidence="1">
    <location>
        <begin position="228"/>
        <end position="245"/>
    </location>
</feature>
<dbReference type="AlphaFoldDB" id="A0A0W0RPX5"/>
<proteinExistence type="predicted"/>
<dbReference type="EMBL" id="LNXU01000019">
    <property type="protein sequence ID" value="KTC73100.1"/>
    <property type="molecule type" value="Genomic_DNA"/>
</dbReference>
<evidence type="ECO:0000313" key="2">
    <source>
        <dbReference type="EMBL" id="KTC73100.1"/>
    </source>
</evidence>
<evidence type="ECO:0000313" key="3">
    <source>
        <dbReference type="Proteomes" id="UP000054695"/>
    </source>
</evidence>
<protein>
    <recommendedName>
        <fullName evidence="4">DUF2157 domain-containing protein</fullName>
    </recommendedName>
</protein>
<feature type="transmembrane region" description="Helical" evidence="1">
    <location>
        <begin position="307"/>
        <end position="327"/>
    </location>
</feature>
<feature type="transmembrane region" description="Helical" evidence="1">
    <location>
        <begin position="106"/>
        <end position="125"/>
    </location>
</feature>
<feature type="transmembrane region" description="Helical" evidence="1">
    <location>
        <begin position="378"/>
        <end position="400"/>
    </location>
</feature>
<name>A0A0W0RPX5_LEGBO</name>
<feature type="transmembrane region" description="Helical" evidence="1">
    <location>
        <begin position="155"/>
        <end position="172"/>
    </location>
</feature>
<dbReference type="PATRIC" id="fig|447.4.peg.1862"/>
<feature type="transmembrane region" description="Helical" evidence="1">
    <location>
        <begin position="46"/>
        <end position="64"/>
    </location>
</feature>
<feature type="transmembrane region" description="Helical" evidence="1">
    <location>
        <begin position="178"/>
        <end position="195"/>
    </location>
</feature>
<evidence type="ECO:0008006" key="4">
    <source>
        <dbReference type="Google" id="ProtNLM"/>
    </source>
</evidence>
<feature type="transmembrane region" description="Helical" evidence="1">
    <location>
        <begin position="76"/>
        <end position="94"/>
    </location>
</feature>
<feature type="transmembrane region" description="Helical" evidence="1">
    <location>
        <begin position="333"/>
        <end position="349"/>
    </location>
</feature>
<feature type="transmembrane region" description="Helical" evidence="1">
    <location>
        <begin position="131"/>
        <end position="148"/>
    </location>
</feature>
<keyword evidence="3" id="KW-1185">Reference proteome</keyword>
<organism evidence="2 3">
    <name type="scientific">Legionella bozemanae</name>
    <name type="common">Fluoribacter bozemanae</name>
    <dbReference type="NCBI Taxonomy" id="447"/>
    <lineage>
        <taxon>Bacteria</taxon>
        <taxon>Pseudomonadati</taxon>
        <taxon>Pseudomonadota</taxon>
        <taxon>Gammaproteobacteria</taxon>
        <taxon>Legionellales</taxon>
        <taxon>Legionellaceae</taxon>
        <taxon>Legionella</taxon>
    </lineage>
</organism>
<keyword evidence="1" id="KW-1133">Transmembrane helix</keyword>
<dbReference type="OrthoDB" id="5652806at2"/>
<keyword evidence="1" id="KW-0472">Membrane</keyword>
<accession>A0A0W0RPX5</accession>
<reference evidence="2 3" key="1">
    <citation type="submission" date="2015-11" db="EMBL/GenBank/DDBJ databases">
        <title>Genomic analysis of 38 Legionella species identifies large and diverse effector repertoires.</title>
        <authorList>
            <person name="Burstein D."/>
            <person name="Amaro F."/>
            <person name="Zusman T."/>
            <person name="Lifshitz Z."/>
            <person name="Cohen O."/>
            <person name="Gilbert J.A."/>
            <person name="Pupko T."/>
            <person name="Shuman H.A."/>
            <person name="Segal G."/>
        </authorList>
    </citation>
    <scope>NUCLEOTIDE SEQUENCE [LARGE SCALE GENOMIC DNA]</scope>
    <source>
        <strain evidence="2 3">WIGA</strain>
    </source>
</reference>
<feature type="transmembrane region" description="Helical" evidence="1">
    <location>
        <begin position="257"/>
        <end position="277"/>
    </location>
</feature>
<gene>
    <name evidence="2" type="ORF">Lboz_1746</name>
</gene>
<evidence type="ECO:0000256" key="1">
    <source>
        <dbReference type="SAM" id="Phobius"/>
    </source>
</evidence>